<keyword evidence="3" id="KW-0288">FMN</keyword>
<evidence type="ECO:0000256" key="2">
    <source>
        <dbReference type="ARBA" id="ARBA00022630"/>
    </source>
</evidence>
<evidence type="ECO:0000256" key="3">
    <source>
        <dbReference type="ARBA" id="ARBA00022643"/>
    </source>
</evidence>
<dbReference type="Gene3D" id="2.30.110.10">
    <property type="entry name" value="Electron Transport, Fmn-binding Protein, Chain A"/>
    <property type="match status" value="1"/>
</dbReference>
<dbReference type="EMBL" id="CTEN01000002">
    <property type="protein sequence ID" value="CQR24629.1"/>
    <property type="molecule type" value="Genomic_DNA"/>
</dbReference>
<dbReference type="GO" id="GO:0010181">
    <property type="term" value="F:FMN binding"/>
    <property type="evidence" value="ECO:0007669"/>
    <property type="project" value="InterPro"/>
</dbReference>
<sequence>MFDFASEQLSAKQQYNILIGTVIPRPIAWISTTTQEGTVNLAPFSFYNIVAYDPAILSVSIQRNSDGSMKDTARNILTGKEAVVHSVSEDNLNLANQTAIALPPEVSEVDESCMTLVPSKTISVPGVLQAKTRFETSFYQHIEIKGHDGQTTADLLSHVVKSSATS</sequence>
<keyword evidence="2" id="KW-0285">Flavoprotein</keyword>
<dbReference type="InterPro" id="IPR002563">
    <property type="entry name" value="Flavin_Rdtase-like_dom"/>
</dbReference>
<evidence type="ECO:0000313" key="7">
    <source>
        <dbReference type="Proteomes" id="UP000198604"/>
    </source>
</evidence>
<accession>A0A0E4CSG8</accession>
<proteinExistence type="inferred from homology"/>
<comment type="cofactor">
    <cofactor evidence="1">
        <name>FMN</name>
        <dbReference type="ChEBI" id="CHEBI:58210"/>
    </cofactor>
</comment>
<dbReference type="OrthoDB" id="9794638at2"/>
<gene>
    <name evidence="6" type="ORF">BN1356_00973</name>
</gene>
<dbReference type="AlphaFoldDB" id="A0A0E4CSG8"/>
<protein>
    <submittedName>
        <fullName evidence="6">Flavin reductase like domain protein</fullName>
    </submittedName>
</protein>
<dbReference type="SUPFAM" id="SSF50475">
    <property type="entry name" value="FMN-binding split barrel"/>
    <property type="match status" value="1"/>
</dbReference>
<organism evidence="6 7">
    <name type="scientific">Streptococcus varani</name>
    <dbReference type="NCBI Taxonomy" id="1608583"/>
    <lineage>
        <taxon>Bacteria</taxon>
        <taxon>Bacillati</taxon>
        <taxon>Bacillota</taxon>
        <taxon>Bacilli</taxon>
        <taxon>Lactobacillales</taxon>
        <taxon>Streptococcaceae</taxon>
        <taxon>Streptococcus</taxon>
    </lineage>
</organism>
<keyword evidence="7" id="KW-1185">Reference proteome</keyword>
<dbReference type="RefSeq" id="WP_093650256.1">
    <property type="nucleotide sequence ID" value="NZ_CTEN01000002.1"/>
</dbReference>
<reference evidence="7" key="1">
    <citation type="submission" date="2015-03" db="EMBL/GenBank/DDBJ databases">
        <authorList>
            <person name="Urmite Genomes"/>
        </authorList>
    </citation>
    <scope>NUCLEOTIDE SEQUENCE [LARGE SCALE GENOMIC DNA]</scope>
    <source>
        <strain evidence="7">FF10</strain>
    </source>
</reference>
<comment type="similarity">
    <text evidence="4">Belongs to the flavoredoxin family.</text>
</comment>
<evidence type="ECO:0000313" key="6">
    <source>
        <dbReference type="EMBL" id="CQR24629.1"/>
    </source>
</evidence>
<dbReference type="PANTHER" id="PTHR33798:SF5">
    <property type="entry name" value="FLAVIN REDUCTASE LIKE DOMAIN-CONTAINING PROTEIN"/>
    <property type="match status" value="1"/>
</dbReference>
<dbReference type="InterPro" id="IPR012349">
    <property type="entry name" value="Split_barrel_FMN-bd"/>
</dbReference>
<name>A0A0E4CSG8_9STRE</name>
<evidence type="ECO:0000256" key="4">
    <source>
        <dbReference type="ARBA" id="ARBA00038054"/>
    </source>
</evidence>
<evidence type="ECO:0000259" key="5">
    <source>
        <dbReference type="SMART" id="SM00903"/>
    </source>
</evidence>
<evidence type="ECO:0000256" key="1">
    <source>
        <dbReference type="ARBA" id="ARBA00001917"/>
    </source>
</evidence>
<dbReference type="Proteomes" id="UP000198604">
    <property type="component" value="Unassembled WGS sequence"/>
</dbReference>
<dbReference type="PANTHER" id="PTHR33798">
    <property type="entry name" value="FLAVOPROTEIN OXYGENASE"/>
    <property type="match status" value="1"/>
</dbReference>
<dbReference type="STRING" id="1608583.BN1356_00973"/>
<feature type="domain" description="Flavin reductase like" evidence="5">
    <location>
        <begin position="20"/>
        <end position="161"/>
    </location>
</feature>
<dbReference type="GO" id="GO:0016646">
    <property type="term" value="F:oxidoreductase activity, acting on the CH-NH group of donors, NAD or NADP as acceptor"/>
    <property type="evidence" value="ECO:0007669"/>
    <property type="project" value="UniProtKB-ARBA"/>
</dbReference>
<dbReference type="Pfam" id="PF01613">
    <property type="entry name" value="Flavin_Reduct"/>
    <property type="match status" value="1"/>
</dbReference>
<dbReference type="SMART" id="SM00903">
    <property type="entry name" value="Flavin_Reduct"/>
    <property type="match status" value="1"/>
</dbReference>